<dbReference type="InterPro" id="IPR014914">
    <property type="entry name" value="RES_dom"/>
</dbReference>
<dbReference type="SMART" id="SM00953">
    <property type="entry name" value="RES"/>
    <property type="match status" value="1"/>
</dbReference>
<name>A0A512B7Q4_9BACT</name>
<evidence type="ECO:0000313" key="2">
    <source>
        <dbReference type="EMBL" id="GEO07988.1"/>
    </source>
</evidence>
<feature type="domain" description="RES" evidence="1">
    <location>
        <begin position="14"/>
        <end position="140"/>
    </location>
</feature>
<accession>A0A512B7Q4</accession>
<reference evidence="2 3" key="1">
    <citation type="submission" date="2019-07" db="EMBL/GenBank/DDBJ databases">
        <title>Whole genome shotgun sequence of Segetibacter aerophilus NBRC 106135.</title>
        <authorList>
            <person name="Hosoyama A."/>
            <person name="Uohara A."/>
            <person name="Ohji S."/>
            <person name="Ichikawa N."/>
        </authorList>
    </citation>
    <scope>NUCLEOTIDE SEQUENCE [LARGE SCALE GENOMIC DNA]</scope>
    <source>
        <strain evidence="2 3">NBRC 106135</strain>
    </source>
</reference>
<dbReference type="RefSeq" id="WP_147201929.1">
    <property type="nucleotide sequence ID" value="NZ_BJYT01000001.1"/>
</dbReference>
<organism evidence="2 3">
    <name type="scientific">Segetibacter aerophilus</name>
    <dbReference type="NCBI Taxonomy" id="670293"/>
    <lineage>
        <taxon>Bacteria</taxon>
        <taxon>Pseudomonadati</taxon>
        <taxon>Bacteroidota</taxon>
        <taxon>Chitinophagia</taxon>
        <taxon>Chitinophagales</taxon>
        <taxon>Chitinophagaceae</taxon>
        <taxon>Segetibacter</taxon>
    </lineage>
</organism>
<dbReference type="OrthoDB" id="9789501at2"/>
<dbReference type="Proteomes" id="UP000321513">
    <property type="component" value="Unassembled WGS sequence"/>
</dbReference>
<keyword evidence="3" id="KW-1185">Reference proteome</keyword>
<dbReference type="Pfam" id="PF08808">
    <property type="entry name" value="RES"/>
    <property type="match status" value="1"/>
</dbReference>
<sequence length="155" mass="17214">MIVYRLSKGKYHRDLSGKGAELYGGRWNSKGTALLYTSQSRALAFAEISMHIPLGIIPKDYFLISIQIPDTADILELVEADMPTDWRSNPHSDSTQKIGDQFAAGLKYLALRVPSAVVPGDSNYLINPLHAAINEVTITEVEPFEFDSRFASRNV</sequence>
<dbReference type="EMBL" id="BJYT01000001">
    <property type="protein sequence ID" value="GEO07988.1"/>
    <property type="molecule type" value="Genomic_DNA"/>
</dbReference>
<comment type="caution">
    <text evidence="2">The sequence shown here is derived from an EMBL/GenBank/DDBJ whole genome shotgun (WGS) entry which is preliminary data.</text>
</comment>
<gene>
    <name evidence="2" type="ORF">SAE01_04840</name>
</gene>
<protein>
    <recommendedName>
        <fullName evidence="1">RES domain-containing protein</fullName>
    </recommendedName>
</protein>
<proteinExistence type="predicted"/>
<evidence type="ECO:0000313" key="3">
    <source>
        <dbReference type="Proteomes" id="UP000321513"/>
    </source>
</evidence>
<evidence type="ECO:0000259" key="1">
    <source>
        <dbReference type="SMART" id="SM00953"/>
    </source>
</evidence>
<dbReference type="AlphaFoldDB" id="A0A512B7Q4"/>